<reference evidence="11" key="3">
    <citation type="journal article" date="2016" name="Gigascience">
        <title>De novo construction of an expanded transcriptome assembly for the western tarnished plant bug, Lygus hesperus.</title>
        <authorList>
            <person name="Tassone E.E."/>
            <person name="Geib S.M."/>
            <person name="Hall B."/>
            <person name="Fabrick J.A."/>
            <person name="Brent C.S."/>
            <person name="Hull J.J."/>
        </authorList>
    </citation>
    <scope>NUCLEOTIDE SEQUENCE</scope>
</reference>
<dbReference type="InterPro" id="IPR014816">
    <property type="entry name" value="tRNA_MeTrfase_Gcd14"/>
</dbReference>
<sequence>MSFSIDKDTIAEGDTAILFLSAAAMHAIKVVPNIKNKHGDVIDNVFQTTYGALKVASLIGVKYGSKVGLSKGWAFILQPNPELWTLTLPHRTQIIYTPDISNIVFQLEIHPGSFVIESGTGSGSLTHALARRVQPSGTVKTFDFHEQRVQMAKEEFDDHGLSPVVQVSRRDVCQEGFGPEVEGKADAVFLDLPHPWMVVPHAVAAFKPQGGRFCSFSPCIEQVQRTCSALRGAQFFEISTIECLQREIIVNSRSFPVASVDPDTNEDKCNLVCSNYNTSMPGHTGYLTFATLPPVWSRNTSAVSEVECEETVENS</sequence>
<evidence type="ECO:0000313" key="10">
    <source>
        <dbReference type="EMBL" id="JAG25451.1"/>
    </source>
</evidence>
<evidence type="ECO:0000313" key="11">
    <source>
        <dbReference type="EMBL" id="JAQ02102.1"/>
    </source>
</evidence>
<comment type="subcellular location">
    <subcellularLocation>
        <location evidence="1">Nucleus</location>
    </subcellularLocation>
</comment>
<keyword evidence="5" id="KW-0949">S-adenosyl-L-methionine</keyword>
<dbReference type="GO" id="GO:0031515">
    <property type="term" value="C:tRNA (m1A) methyltransferase complex"/>
    <property type="evidence" value="ECO:0007669"/>
    <property type="project" value="InterPro"/>
</dbReference>
<accession>A0A0A9Y1D5</accession>
<dbReference type="Gene3D" id="3.10.330.20">
    <property type="match status" value="1"/>
</dbReference>
<dbReference type="InterPro" id="IPR029063">
    <property type="entry name" value="SAM-dependent_MTases_sf"/>
</dbReference>
<evidence type="ECO:0000256" key="7">
    <source>
        <dbReference type="ARBA" id="ARBA00023242"/>
    </source>
</evidence>
<evidence type="ECO:0000256" key="4">
    <source>
        <dbReference type="ARBA" id="ARBA00022679"/>
    </source>
</evidence>
<evidence type="ECO:0000313" key="12">
    <source>
        <dbReference type="EMBL" id="JAQ05253.1"/>
    </source>
</evidence>
<protein>
    <recommendedName>
        <fullName evidence="2">tRNA (adenine(58)-N(1))-methyltransferase</fullName>
        <ecNumber evidence="2">2.1.1.220</ecNumber>
    </recommendedName>
</protein>
<dbReference type="SUPFAM" id="SSF53335">
    <property type="entry name" value="S-adenosyl-L-methionine-dependent methyltransferases"/>
    <property type="match status" value="1"/>
</dbReference>
<dbReference type="EMBL" id="GDHC01013376">
    <property type="protein sequence ID" value="JAQ05253.1"/>
    <property type="molecule type" value="Transcribed_RNA"/>
</dbReference>
<evidence type="ECO:0000256" key="6">
    <source>
        <dbReference type="ARBA" id="ARBA00022694"/>
    </source>
</evidence>
<keyword evidence="4 10" id="KW-0808">Transferase</keyword>
<dbReference type="PROSITE" id="PS51620">
    <property type="entry name" value="SAM_TRM61"/>
    <property type="match status" value="1"/>
</dbReference>
<dbReference type="GO" id="GO:0005634">
    <property type="term" value="C:nucleus"/>
    <property type="evidence" value="ECO:0007669"/>
    <property type="project" value="UniProtKB-SubCell"/>
</dbReference>
<evidence type="ECO:0000256" key="5">
    <source>
        <dbReference type="ARBA" id="ARBA00022691"/>
    </source>
</evidence>
<evidence type="ECO:0000256" key="2">
    <source>
        <dbReference type="ARBA" id="ARBA00012796"/>
    </source>
</evidence>
<gene>
    <name evidence="10" type="primary">Trmt61a_1</name>
    <name evidence="12" type="synonym">Trmt61a_2</name>
    <name evidence="10" type="ORF">CM83_34869</name>
    <name evidence="11" type="ORF">g.62745</name>
    <name evidence="12" type="ORF">g.62747</name>
</gene>
<dbReference type="PANTHER" id="PTHR12133:SF2">
    <property type="entry name" value="TRNA (ADENINE(58)-N(1))-METHYLTRANSFERASE CATALYTIC SUBUNIT TRMT61A"/>
    <property type="match status" value="1"/>
</dbReference>
<dbReference type="GO" id="GO:0030488">
    <property type="term" value="P:tRNA methylation"/>
    <property type="evidence" value="ECO:0007669"/>
    <property type="project" value="InterPro"/>
</dbReference>
<dbReference type="EMBL" id="GBHO01018153">
    <property type="protein sequence ID" value="JAG25451.1"/>
    <property type="molecule type" value="Transcribed_RNA"/>
</dbReference>
<evidence type="ECO:0000256" key="1">
    <source>
        <dbReference type="ARBA" id="ARBA00004123"/>
    </source>
</evidence>
<comment type="catalytic activity">
    <reaction evidence="8">
        <text>an adenosine in mRNA + S-adenosyl-L-methionine = an N(1)-methyladenosine in mRNA + S-adenosyl-L-homocysteine + H(+)</text>
        <dbReference type="Rhea" id="RHEA:55392"/>
        <dbReference type="Rhea" id="RHEA-COMP:12414"/>
        <dbReference type="Rhea" id="RHEA-COMP:12415"/>
        <dbReference type="ChEBI" id="CHEBI:15378"/>
        <dbReference type="ChEBI" id="CHEBI:57856"/>
        <dbReference type="ChEBI" id="CHEBI:59789"/>
        <dbReference type="ChEBI" id="CHEBI:74411"/>
        <dbReference type="ChEBI" id="CHEBI:74491"/>
    </reaction>
</comment>
<evidence type="ECO:0000259" key="9">
    <source>
        <dbReference type="Pfam" id="PF08704"/>
    </source>
</evidence>
<dbReference type="AlphaFoldDB" id="A0A0A9Y1D5"/>
<dbReference type="FunFam" id="3.10.330.20:FF:000002">
    <property type="entry name" value="tRNA (adenine(58)-N(1))-methyltransferase catalytic subunit TRMT61A"/>
    <property type="match status" value="1"/>
</dbReference>
<reference evidence="10" key="2">
    <citation type="submission" date="2014-07" db="EMBL/GenBank/DDBJ databases">
        <authorList>
            <person name="Hull J."/>
        </authorList>
    </citation>
    <scope>NUCLEOTIDE SEQUENCE</scope>
</reference>
<name>A0A0A9Y1D5_LYGHE</name>
<dbReference type="EMBL" id="GDHC01016527">
    <property type="protein sequence ID" value="JAQ02102.1"/>
    <property type="molecule type" value="Transcribed_RNA"/>
</dbReference>
<dbReference type="EC" id="2.1.1.220" evidence="2"/>
<dbReference type="PANTHER" id="PTHR12133">
    <property type="entry name" value="TRNA (ADENINE(58)-N(1))-METHYLTRANSFERASE"/>
    <property type="match status" value="1"/>
</dbReference>
<keyword evidence="7" id="KW-0539">Nucleus</keyword>
<reference evidence="10" key="1">
    <citation type="journal article" date="2014" name="PLoS ONE">
        <title>Transcriptome-Based Identification of ABC Transporters in the Western Tarnished Plant Bug Lygus hesperus.</title>
        <authorList>
            <person name="Hull J.J."/>
            <person name="Chaney K."/>
            <person name="Geib S.M."/>
            <person name="Fabrick J.A."/>
            <person name="Brent C.S."/>
            <person name="Walsh D."/>
            <person name="Lavine L.C."/>
        </authorList>
    </citation>
    <scope>NUCLEOTIDE SEQUENCE</scope>
</reference>
<dbReference type="Pfam" id="PF08704">
    <property type="entry name" value="GCD14"/>
    <property type="match status" value="1"/>
</dbReference>
<organism evidence="10">
    <name type="scientific">Lygus hesperus</name>
    <name type="common">Western plant bug</name>
    <dbReference type="NCBI Taxonomy" id="30085"/>
    <lineage>
        <taxon>Eukaryota</taxon>
        <taxon>Metazoa</taxon>
        <taxon>Ecdysozoa</taxon>
        <taxon>Arthropoda</taxon>
        <taxon>Hexapoda</taxon>
        <taxon>Insecta</taxon>
        <taxon>Pterygota</taxon>
        <taxon>Neoptera</taxon>
        <taxon>Paraneoptera</taxon>
        <taxon>Hemiptera</taxon>
        <taxon>Heteroptera</taxon>
        <taxon>Panheteroptera</taxon>
        <taxon>Cimicomorpha</taxon>
        <taxon>Miridae</taxon>
        <taxon>Mirini</taxon>
        <taxon>Lygus</taxon>
    </lineage>
</organism>
<dbReference type="InterPro" id="IPR049470">
    <property type="entry name" value="TRM61_C"/>
</dbReference>
<evidence type="ECO:0000256" key="8">
    <source>
        <dbReference type="ARBA" id="ARBA00048481"/>
    </source>
</evidence>
<proteinExistence type="predicted"/>
<feature type="domain" description="tRNA (adenine(58)-N(1))-methyltransferase catalytic subunit TRM61 C-terminal" evidence="9">
    <location>
        <begin position="72"/>
        <end position="268"/>
    </location>
</feature>
<evidence type="ECO:0000256" key="3">
    <source>
        <dbReference type="ARBA" id="ARBA00022603"/>
    </source>
</evidence>
<keyword evidence="3 10" id="KW-0489">Methyltransferase</keyword>
<dbReference type="GO" id="GO:0160107">
    <property type="term" value="F:tRNA (adenine(58)-N1)-methyltransferase activity"/>
    <property type="evidence" value="ECO:0007669"/>
    <property type="project" value="UniProtKB-EC"/>
</dbReference>
<keyword evidence="6" id="KW-0819">tRNA processing</keyword>
<dbReference type="Gene3D" id="3.40.50.150">
    <property type="entry name" value="Vaccinia Virus protein VP39"/>
    <property type="match status" value="1"/>
</dbReference>